<feature type="region of interest" description="Disordered" evidence="1">
    <location>
        <begin position="91"/>
        <end position="155"/>
    </location>
</feature>
<feature type="region of interest" description="Disordered" evidence="1">
    <location>
        <begin position="680"/>
        <end position="699"/>
    </location>
</feature>
<feature type="region of interest" description="Disordered" evidence="1">
    <location>
        <begin position="313"/>
        <end position="373"/>
    </location>
</feature>
<feature type="compositionally biased region" description="Low complexity" evidence="1">
    <location>
        <begin position="107"/>
        <end position="124"/>
    </location>
</feature>
<name>A0A388MDM8_CHABU</name>
<feature type="compositionally biased region" description="Acidic residues" evidence="1">
    <location>
        <begin position="1047"/>
        <end position="1063"/>
    </location>
</feature>
<sequence>MTRLRTVLLGSGSTQEWAATELCGSRDDAYQQSYTEFLHQRLNRDEGDGDVNLSFGLCSGRSSTTSRKVVVCPHPDDYDGQVTAVVRPSKSPVPVWEASGNNRDPPRQQFRSSSVSRSASARPPWMQSPSPLSAGSTAARRRGECGEKDAGFADIGDERDGREVWAEHRRELRLGRKESITRGVQRLRVGEHEKEKEAPVLDVDDHDDDDNDGEGGEEDEGYVSSLRQDSIGGSGGKTKTWASTETRRPCGKKWDNLMRRFKKVHHFNGLSGKQDFFQLSTKERTSKGFNFNTDCVVYDDIVGSTAKNHTIHPKNVADTGGRGGVRLLSTSSADPESVGDGDAGAGQDEDDDGLTKGSSQTTGGPGGFRKRKSTRQQTFEVMIECMEKHEALMVSTMESASKRQCSIQIRQCEALEAEVEVLKKHYAVSNEVSKLMCHALLEMAKAIRELNRSNLAAKRASGCRRVDNTTSPSLPSLSSCLSVRSTLIVIFVSIIDIVNDIAAIIFVAIVIAAAVIITVDMDNEPCFSDLQLVSRRAVVLCAMSSHGAGRGKNTTNQAMEAAMQEKKGRHNANKKRKVVQGGPSDAGSTADDEWVGEEVAPQERSDFEEEEEAPLKRTVRRTGGGIRIKEGGIEAPAKDDVEEVAHELPTSWMWKPRRHRGRAWQLALYSRIARPFHVSTTPRTSTSLRSTHENQQPCDNGRLQTLQVVRKRSLKGTGTVLLHRRRRGPLWGGASHARDAARAGDVVGEGEDDEALVNRMWRRDARVRMEAASKLWPLTIRQSIVLPHTTIPQQKIEDETELNTAKERPFKVQTIALRVIHGWVFKSTSGQRGYHAAYGYALNHVATDIARAMWTGEDWCICVSSMVFHITLDTDMKLPLLFVRADIEDMHENDDDLAAYQEESIQRRVGAFTSAVSMAEGIDGGRVSYERLKSVADAMRIMLATTMWFIRMSGDDHRAHYDAWVFVQLTMKPMLVASMHRSFDARRYILQAATVITDKLARPPMTLIDPPLYIPDWASCGVKFSHDANLPSPMDAKKLDWLGTGPPDEEEEEKGDDEAGGGG</sequence>
<feature type="region of interest" description="Disordered" evidence="1">
    <location>
        <begin position="1033"/>
        <end position="1063"/>
    </location>
</feature>
<accession>A0A388MDM8</accession>
<dbReference type="Gramene" id="GBG92579">
    <property type="protein sequence ID" value="GBG92579"/>
    <property type="gene ID" value="CBR_g56092"/>
</dbReference>
<feature type="compositionally biased region" description="Acidic residues" evidence="1">
    <location>
        <begin position="202"/>
        <end position="221"/>
    </location>
</feature>
<dbReference type="EMBL" id="BFEA01001086">
    <property type="protein sequence ID" value="GBG92579.1"/>
    <property type="molecule type" value="Genomic_DNA"/>
</dbReference>
<feature type="region of interest" description="Disordered" evidence="1">
    <location>
        <begin position="185"/>
        <end position="247"/>
    </location>
</feature>
<dbReference type="AlphaFoldDB" id="A0A388MDM8"/>
<keyword evidence="3" id="KW-1185">Reference proteome</keyword>
<evidence type="ECO:0000256" key="1">
    <source>
        <dbReference type="SAM" id="MobiDB-lite"/>
    </source>
</evidence>
<proteinExistence type="predicted"/>
<dbReference type="Proteomes" id="UP000265515">
    <property type="component" value="Unassembled WGS sequence"/>
</dbReference>
<feature type="region of interest" description="Disordered" evidence="1">
    <location>
        <begin position="564"/>
        <end position="617"/>
    </location>
</feature>
<feature type="compositionally biased region" description="Polar residues" evidence="1">
    <location>
        <begin position="127"/>
        <end position="136"/>
    </location>
</feature>
<evidence type="ECO:0000313" key="3">
    <source>
        <dbReference type="Proteomes" id="UP000265515"/>
    </source>
</evidence>
<comment type="caution">
    <text evidence="2">The sequence shown here is derived from an EMBL/GenBank/DDBJ whole genome shotgun (WGS) entry which is preliminary data.</text>
</comment>
<gene>
    <name evidence="2" type="ORF">CBR_g56092</name>
</gene>
<feature type="compositionally biased region" description="Basic and acidic residues" evidence="1">
    <location>
        <begin position="141"/>
        <end position="155"/>
    </location>
</feature>
<protein>
    <submittedName>
        <fullName evidence="2">Uncharacterized protein</fullName>
    </submittedName>
</protein>
<evidence type="ECO:0000313" key="2">
    <source>
        <dbReference type="EMBL" id="GBG92579.1"/>
    </source>
</evidence>
<feature type="compositionally biased region" description="Basic residues" evidence="1">
    <location>
        <begin position="567"/>
        <end position="578"/>
    </location>
</feature>
<feature type="compositionally biased region" description="Low complexity" evidence="1">
    <location>
        <begin position="680"/>
        <end position="689"/>
    </location>
</feature>
<organism evidence="2 3">
    <name type="scientific">Chara braunii</name>
    <name type="common">Braun's stonewort</name>
    <dbReference type="NCBI Taxonomy" id="69332"/>
    <lineage>
        <taxon>Eukaryota</taxon>
        <taxon>Viridiplantae</taxon>
        <taxon>Streptophyta</taxon>
        <taxon>Charophyceae</taxon>
        <taxon>Charales</taxon>
        <taxon>Characeae</taxon>
        <taxon>Chara</taxon>
    </lineage>
</organism>
<reference evidence="2 3" key="1">
    <citation type="journal article" date="2018" name="Cell">
        <title>The Chara Genome: Secondary Complexity and Implications for Plant Terrestrialization.</title>
        <authorList>
            <person name="Nishiyama T."/>
            <person name="Sakayama H."/>
            <person name="Vries J.D."/>
            <person name="Buschmann H."/>
            <person name="Saint-Marcoux D."/>
            <person name="Ullrich K.K."/>
            <person name="Haas F.B."/>
            <person name="Vanderstraeten L."/>
            <person name="Becker D."/>
            <person name="Lang D."/>
            <person name="Vosolsobe S."/>
            <person name="Rombauts S."/>
            <person name="Wilhelmsson P.K.I."/>
            <person name="Janitza P."/>
            <person name="Kern R."/>
            <person name="Heyl A."/>
            <person name="Rumpler F."/>
            <person name="Villalobos L.I.A.C."/>
            <person name="Clay J.M."/>
            <person name="Skokan R."/>
            <person name="Toyoda A."/>
            <person name="Suzuki Y."/>
            <person name="Kagoshima H."/>
            <person name="Schijlen E."/>
            <person name="Tajeshwar N."/>
            <person name="Catarino B."/>
            <person name="Hetherington A.J."/>
            <person name="Saltykova A."/>
            <person name="Bonnot C."/>
            <person name="Breuninger H."/>
            <person name="Symeonidi A."/>
            <person name="Radhakrishnan G.V."/>
            <person name="Van Nieuwerburgh F."/>
            <person name="Deforce D."/>
            <person name="Chang C."/>
            <person name="Karol K.G."/>
            <person name="Hedrich R."/>
            <person name="Ulvskov P."/>
            <person name="Glockner G."/>
            <person name="Delwiche C.F."/>
            <person name="Petrasek J."/>
            <person name="Van de Peer Y."/>
            <person name="Friml J."/>
            <person name="Beilby M."/>
            <person name="Dolan L."/>
            <person name="Kohara Y."/>
            <person name="Sugano S."/>
            <person name="Fujiyama A."/>
            <person name="Delaux P.-M."/>
            <person name="Quint M."/>
            <person name="TheiBen G."/>
            <person name="Hagemann M."/>
            <person name="Harholt J."/>
            <person name="Dunand C."/>
            <person name="Zachgo S."/>
            <person name="Langdale J."/>
            <person name="Maumus F."/>
            <person name="Straeten D.V.D."/>
            <person name="Gould S.B."/>
            <person name="Rensing S.A."/>
        </authorList>
    </citation>
    <scope>NUCLEOTIDE SEQUENCE [LARGE SCALE GENOMIC DNA]</scope>
    <source>
        <strain evidence="2 3">S276</strain>
    </source>
</reference>
<feature type="compositionally biased region" description="Basic and acidic residues" evidence="1">
    <location>
        <begin position="188"/>
        <end position="199"/>
    </location>
</feature>